<name>A0A848HCN1_9BURK</name>
<feature type="chain" id="PRO_5032817140" description="DUF481 domain-containing protein" evidence="1">
    <location>
        <begin position="27"/>
        <end position="280"/>
    </location>
</feature>
<organism evidence="2 3">
    <name type="scientific">Ramlibacter agri</name>
    <dbReference type="NCBI Taxonomy" id="2728837"/>
    <lineage>
        <taxon>Bacteria</taxon>
        <taxon>Pseudomonadati</taxon>
        <taxon>Pseudomonadota</taxon>
        <taxon>Betaproteobacteria</taxon>
        <taxon>Burkholderiales</taxon>
        <taxon>Comamonadaceae</taxon>
        <taxon>Ramlibacter</taxon>
    </lineage>
</organism>
<keyword evidence="3" id="KW-1185">Reference proteome</keyword>
<evidence type="ECO:0000256" key="1">
    <source>
        <dbReference type="SAM" id="SignalP"/>
    </source>
</evidence>
<gene>
    <name evidence="2" type="ORF">HHL11_25570</name>
</gene>
<evidence type="ECO:0008006" key="4">
    <source>
        <dbReference type="Google" id="ProtNLM"/>
    </source>
</evidence>
<evidence type="ECO:0000313" key="2">
    <source>
        <dbReference type="EMBL" id="NML47141.1"/>
    </source>
</evidence>
<reference evidence="2 3" key="1">
    <citation type="submission" date="2020-04" db="EMBL/GenBank/DDBJ databases">
        <title>Ramlibacter sp. G-1-2-2 isolated from soil.</title>
        <authorList>
            <person name="Dahal R.H."/>
        </authorList>
    </citation>
    <scope>NUCLEOTIDE SEQUENCE [LARGE SCALE GENOMIC DNA]</scope>
    <source>
        <strain evidence="2 3">G-1-2-2</strain>
    </source>
</reference>
<dbReference type="RefSeq" id="WP_169421436.1">
    <property type="nucleotide sequence ID" value="NZ_JABBFX010000003.1"/>
</dbReference>
<dbReference type="Proteomes" id="UP000541185">
    <property type="component" value="Unassembled WGS sequence"/>
</dbReference>
<comment type="caution">
    <text evidence="2">The sequence shown here is derived from an EMBL/GenBank/DDBJ whole genome shotgun (WGS) entry which is preliminary data.</text>
</comment>
<dbReference type="AlphaFoldDB" id="A0A848HCN1"/>
<proteinExistence type="predicted"/>
<protein>
    <recommendedName>
        <fullName evidence="4">DUF481 domain-containing protein</fullName>
    </recommendedName>
</protein>
<keyword evidence="1" id="KW-0732">Signal</keyword>
<feature type="signal peptide" evidence="1">
    <location>
        <begin position="1"/>
        <end position="26"/>
    </location>
</feature>
<sequence>MLPPFPIRYRIPAALLLGLLVAPAGAETANRATMEPLSGVEVSYERLGAEDSASPPGRFDGSLSTPAGTLRTTVHAAPGGEEQFQRGDTSFELANPVLGGKLQLREREAGGTAAAWRARIAAGLSAESQYEWAPARSGQELKLQQQFGQGHVAAQALRSSSDNAAAEGSRWDLEFTQDIGSARWSAGVDAAERSYVSAAGAQEARAGARLGTQWRLLPSTRVEARYTRQVRWDTEAAVSTAMLGTRFDLPWRSTLSTGLEWDTQDKHKASVTLTVPLDVR</sequence>
<accession>A0A848HCN1</accession>
<evidence type="ECO:0000313" key="3">
    <source>
        <dbReference type="Proteomes" id="UP000541185"/>
    </source>
</evidence>
<dbReference type="EMBL" id="JABBFX010000003">
    <property type="protein sequence ID" value="NML47141.1"/>
    <property type="molecule type" value="Genomic_DNA"/>
</dbReference>